<dbReference type="Proteomes" id="UP000812966">
    <property type="component" value="Unassembled WGS sequence"/>
</dbReference>
<feature type="region of interest" description="Disordered" evidence="1">
    <location>
        <begin position="743"/>
        <end position="808"/>
    </location>
</feature>
<evidence type="ECO:0000256" key="1">
    <source>
        <dbReference type="SAM" id="MobiDB-lite"/>
    </source>
</evidence>
<evidence type="ECO:0000313" key="2">
    <source>
        <dbReference type="EMBL" id="KAG7528614.1"/>
    </source>
</evidence>
<feature type="region of interest" description="Disordered" evidence="1">
    <location>
        <begin position="688"/>
        <end position="728"/>
    </location>
</feature>
<feature type="region of interest" description="Disordered" evidence="1">
    <location>
        <begin position="513"/>
        <end position="544"/>
    </location>
</feature>
<gene>
    <name evidence="2" type="ORF">FFLO_06037</name>
</gene>
<feature type="compositionally biased region" description="Basic and acidic residues" evidence="1">
    <location>
        <begin position="513"/>
        <end position="524"/>
    </location>
</feature>
<dbReference type="AlphaFoldDB" id="A0A8K0NND8"/>
<feature type="compositionally biased region" description="Low complexity" evidence="1">
    <location>
        <begin position="701"/>
        <end position="720"/>
    </location>
</feature>
<reference evidence="2" key="1">
    <citation type="submission" date="2020-04" db="EMBL/GenBank/DDBJ databases">
        <title>Analysis of mating type loci in Filobasidium floriforme.</title>
        <authorList>
            <person name="Nowrousian M."/>
        </authorList>
    </citation>
    <scope>NUCLEOTIDE SEQUENCE</scope>
    <source>
        <strain evidence="2">CBS 6242</strain>
    </source>
</reference>
<comment type="caution">
    <text evidence="2">The sequence shown here is derived from an EMBL/GenBank/DDBJ whole genome shotgun (WGS) entry which is preliminary data.</text>
</comment>
<evidence type="ECO:0000313" key="3">
    <source>
        <dbReference type="Proteomes" id="UP000812966"/>
    </source>
</evidence>
<organism evidence="2 3">
    <name type="scientific">Filobasidium floriforme</name>
    <dbReference type="NCBI Taxonomy" id="5210"/>
    <lineage>
        <taxon>Eukaryota</taxon>
        <taxon>Fungi</taxon>
        <taxon>Dikarya</taxon>
        <taxon>Basidiomycota</taxon>
        <taxon>Agaricomycotina</taxon>
        <taxon>Tremellomycetes</taxon>
        <taxon>Filobasidiales</taxon>
        <taxon>Filobasidiaceae</taxon>
        <taxon>Filobasidium</taxon>
    </lineage>
</organism>
<feature type="region of interest" description="Disordered" evidence="1">
    <location>
        <begin position="576"/>
        <end position="616"/>
    </location>
</feature>
<name>A0A8K0NND8_9TREE</name>
<proteinExistence type="predicted"/>
<protein>
    <submittedName>
        <fullName evidence="2">Uncharacterized protein</fullName>
    </submittedName>
</protein>
<sequence length="1179" mass="129005">MDYRNQDDEDDSNRSLSRTYGKSLEQHCPGHTFHTSATDMVVPDSNHQIDRQPAVFALYDETNDLMANGSWPMPGFQDPSLDSLPTAGLYSSFNPSIPSQPAFDKQWYHFEPQQLPVVERPLDPEQGSGSYFADTTPPAMGFLPLEAHTQHPLRDGSRMTELDQYLSELDPNTFFMSGFVNSGHSEAGSANSAQIGRPYNAYLPDDQISQSWMGPFNPSLVVDGTQVESANLGPQGMFPPAVALDNELSSDEASEDDACGGSLFECTGRNSRSRSSMEKEDIALLNLLIRLWGLKDPWAIMEPAFMSGAPRLTDYQYDGWLSRFVIWCRYEIGVIHGHTQCPSLQKALKAHHTASGNACRSPSPKSGPSLKSARVWFVPRQDKHMQQMMIMGYIQLRHARHARQVRDGGSQSYDLEFRDEFARIQFSALCLEVSGDLRANRVQPSEALRQVRNRSGRSFADVMALTVDSRDPLRTVKTSHMAQALHTLAGSSQAISACPALCSVLDGHEQPHLRRHRPWSDRQLHSPTTSTSSQNQQSQSLHPSTHLAPIAATKNLATKGSGWDMYQAIIIVDSDDEVDEPGPSRKRSITSANVGTAGGPWTGESDGVVEIDQEDFERSKRRRFGYEGDDDEVDKAVVGTKFELASNGTASQKMDEDEQDIRSDLATVSTSDVATSTLSQATRLEPVPCQIKPPSTSHIKSPSTSQTTTQIQTRPQSQPRLRLEPQLQFKNVPRLRLVVKGHAGGSSLSSSSVLNTKQDANGTGPQGDHSTQHDRSSVSDASAAPLVGKGKNRERESAKPVNEGGATVYDPSWDAKTRKAFVDKLLGGSAESQIVSIIERSAAQIRGEAERKRVAVDTAATHEQAVPVNGGGTEGRSAETIPVKPVPKEVSPVLETATLTIPSLEGRNGDYPLPTQGPMVPTQDIAVPPKGSAAMIVDSPTQASSSRSTPLSSVAMEMEVDEGDVTGRDEVNGMKDLLIKKNSEERDEQESTRVLRRRDGEAASADSPTTHVSEPVDGNTEIIRGPRPNAQGVYPKIERRALRFPDPTHLPQFIDISRHRHNAFQCIPATRMISLALMNSLAKLHRQSDSNVTFQMALGYAANGRMGDDTTPAYNPCPNSMLAPSSSVLLDLEGSESKYYPHPAGRDGWVRVPVEMKVQDKTIIKPCTPDGKPLRFILS</sequence>
<feature type="compositionally biased region" description="Polar residues" evidence="1">
    <location>
        <begin position="753"/>
        <end position="763"/>
    </location>
</feature>
<accession>A0A8K0NND8</accession>
<feature type="region of interest" description="Disordered" evidence="1">
    <location>
        <begin position="978"/>
        <end position="1031"/>
    </location>
</feature>
<feature type="compositionally biased region" description="Low complexity" evidence="1">
    <location>
        <begin position="526"/>
        <end position="540"/>
    </location>
</feature>
<dbReference type="EMBL" id="JABELV010000175">
    <property type="protein sequence ID" value="KAG7528614.1"/>
    <property type="molecule type" value="Genomic_DNA"/>
</dbReference>
<feature type="compositionally biased region" description="Basic and acidic residues" evidence="1">
    <location>
        <begin position="978"/>
        <end position="1001"/>
    </location>
</feature>
<keyword evidence="3" id="KW-1185">Reference proteome</keyword>